<evidence type="ECO:0000313" key="1">
    <source>
        <dbReference type="EMBL" id="CVK33921.1"/>
    </source>
</evidence>
<dbReference type="EMBL" id="LT158599">
    <property type="protein sequence ID" value="CVK33921.1"/>
    <property type="molecule type" value="Genomic_DNA"/>
</dbReference>
<sequence>MTKIEIKRDVERYLEKNLSIAEDIIDKIKKCLGEYLFVNINSCNKHELKGNCKGFWRLHVPHDHVVIYVIEGAEPNRYAAVLKIMTEKKYHNWLKSC</sequence>
<dbReference type="OrthoDB" id="110685at2157"/>
<dbReference type="GeneID" id="27138290"/>
<reference evidence="1 2" key="1">
    <citation type="submission" date="2016-01" db="EMBL/GenBank/DDBJ databases">
        <authorList>
            <person name="Manzoor S."/>
        </authorList>
    </citation>
    <scope>NUCLEOTIDE SEQUENCE [LARGE SCALE GENOMIC DNA]</scope>
    <source>
        <strain evidence="1">Methanoculleus sp MAB1</strain>
    </source>
</reference>
<evidence type="ECO:0000313" key="2">
    <source>
        <dbReference type="Proteomes" id="UP000069850"/>
    </source>
</evidence>
<dbReference type="NCBIfam" id="TIGR02385">
    <property type="entry name" value="RelE_StbE"/>
    <property type="match status" value="1"/>
</dbReference>
<dbReference type="InterPro" id="IPR035093">
    <property type="entry name" value="RelE/ParE_toxin_dom_sf"/>
</dbReference>
<gene>
    <name evidence="1" type="ORF">MMAB1_2708</name>
</gene>
<dbReference type="Proteomes" id="UP000069850">
    <property type="component" value="Chromosome 1"/>
</dbReference>
<protein>
    <submittedName>
        <fullName evidence="1">Uncharacterized protein</fullName>
    </submittedName>
</protein>
<organism evidence="1 2">
    <name type="scientific">Methanoculleus bourgensis</name>
    <dbReference type="NCBI Taxonomy" id="83986"/>
    <lineage>
        <taxon>Archaea</taxon>
        <taxon>Methanobacteriati</taxon>
        <taxon>Methanobacteriota</taxon>
        <taxon>Stenosarchaea group</taxon>
        <taxon>Methanomicrobia</taxon>
        <taxon>Methanomicrobiales</taxon>
        <taxon>Methanomicrobiaceae</taxon>
        <taxon>Methanoculleus</taxon>
    </lineage>
</organism>
<dbReference type="GeneID" id="13353905"/>
<name>A0A0X3BPG2_9EURY</name>
<dbReference type="AlphaFoldDB" id="A0A0X3BPG2"/>
<dbReference type="KEGG" id="mema:MMAB1_2708"/>
<dbReference type="SUPFAM" id="SSF143011">
    <property type="entry name" value="RelE-like"/>
    <property type="match status" value="1"/>
</dbReference>
<proteinExistence type="predicted"/>
<accession>A0A0X3BPG2</accession>
<dbReference type="RefSeq" id="WP_014867984.1">
    <property type="nucleotide sequence ID" value="NZ_JBMHJL010000455.1"/>
</dbReference>
<dbReference type="OMA" id="HELKGNC"/>
<dbReference type="Gene3D" id="3.30.2310.20">
    <property type="entry name" value="RelE-like"/>
    <property type="match status" value="1"/>
</dbReference>
<dbReference type="InterPro" id="IPR007712">
    <property type="entry name" value="RelE/ParE_toxin"/>
</dbReference>